<dbReference type="EMBL" id="JACHHI010000005">
    <property type="protein sequence ID" value="MBB6478118.1"/>
    <property type="molecule type" value="Genomic_DNA"/>
</dbReference>
<dbReference type="GO" id="GO:0016787">
    <property type="term" value="F:hydrolase activity"/>
    <property type="evidence" value="ECO:0007669"/>
    <property type="project" value="UniProtKB-KW"/>
</dbReference>
<reference evidence="2 3" key="1">
    <citation type="submission" date="2020-08" db="EMBL/GenBank/DDBJ databases">
        <title>Genomic Encyclopedia of Type Strains, Phase IV (KMG-IV): sequencing the most valuable type-strain genomes for metagenomic binning, comparative biology and taxonomic classification.</title>
        <authorList>
            <person name="Goeker M."/>
        </authorList>
    </citation>
    <scope>NUCLEOTIDE SEQUENCE [LARGE SCALE GENOMIC DNA]</scope>
    <source>
        <strain evidence="2 3">DSM 21255</strain>
    </source>
</reference>
<dbReference type="NCBIfam" id="TIGR00199">
    <property type="entry name" value="PncC_domain"/>
    <property type="match status" value="1"/>
</dbReference>
<organism evidence="2 3">
    <name type="scientific">Negativicoccus succinicivorans</name>
    <dbReference type="NCBI Taxonomy" id="620903"/>
    <lineage>
        <taxon>Bacteria</taxon>
        <taxon>Bacillati</taxon>
        <taxon>Bacillota</taxon>
        <taxon>Negativicutes</taxon>
        <taxon>Veillonellales</taxon>
        <taxon>Veillonellaceae</taxon>
        <taxon>Negativicoccus</taxon>
    </lineage>
</organism>
<sequence>MPKALHEALLQSGLRIATAESCTGGMLAAALTDRAGSSAYFEGAIVAYQERRKEAWLGVRAETLARYTAVSEKTAQEMLMGILGSAAADIGLATTGYAGPGGGTVSEPCGTVYIACGSKTDYKVHRCVFSGTREEVRASAVRFALEQLTTWLQTHSKEDTIDGK</sequence>
<comment type="caution">
    <text evidence="2">The sequence shown here is derived from an EMBL/GenBank/DDBJ whole genome shotgun (WGS) entry which is preliminary data.</text>
</comment>
<dbReference type="InterPro" id="IPR008136">
    <property type="entry name" value="CinA_C"/>
</dbReference>
<gene>
    <name evidence="2" type="ORF">HNR45_001179</name>
</gene>
<keyword evidence="2" id="KW-0378">Hydrolase</keyword>
<evidence type="ECO:0000313" key="2">
    <source>
        <dbReference type="EMBL" id="MBB6478118.1"/>
    </source>
</evidence>
<dbReference type="AlphaFoldDB" id="A0A841R5R9"/>
<dbReference type="Pfam" id="PF02464">
    <property type="entry name" value="CinA"/>
    <property type="match status" value="1"/>
</dbReference>
<proteinExistence type="predicted"/>
<dbReference type="SUPFAM" id="SSF142433">
    <property type="entry name" value="CinA-like"/>
    <property type="match status" value="1"/>
</dbReference>
<dbReference type="GeneID" id="93486441"/>
<evidence type="ECO:0000313" key="3">
    <source>
        <dbReference type="Proteomes" id="UP000591941"/>
    </source>
</evidence>
<dbReference type="Gene3D" id="3.90.950.20">
    <property type="entry name" value="CinA-like"/>
    <property type="match status" value="1"/>
</dbReference>
<accession>A0A841R5R9</accession>
<dbReference type="RefSeq" id="WP_159823250.1">
    <property type="nucleotide sequence ID" value="NZ_CABWNB010000004.1"/>
</dbReference>
<protein>
    <submittedName>
        <fullName evidence="2">PncC family amidohydrolase</fullName>
    </submittedName>
</protein>
<dbReference type="Proteomes" id="UP000591941">
    <property type="component" value="Unassembled WGS sequence"/>
</dbReference>
<evidence type="ECO:0000259" key="1">
    <source>
        <dbReference type="Pfam" id="PF02464"/>
    </source>
</evidence>
<dbReference type="OrthoDB" id="9801454at2"/>
<name>A0A841R5R9_9FIRM</name>
<feature type="domain" description="CinA C-terminal" evidence="1">
    <location>
        <begin position="3"/>
        <end position="150"/>
    </location>
</feature>
<dbReference type="InterPro" id="IPR036653">
    <property type="entry name" value="CinA-like_C"/>
</dbReference>
<keyword evidence="3" id="KW-1185">Reference proteome</keyword>